<dbReference type="RefSeq" id="WP_282905286.1">
    <property type="nucleotide sequence ID" value="NZ_CP124855.1"/>
</dbReference>
<dbReference type="Pfam" id="PF00535">
    <property type="entry name" value="Glycos_transf_2"/>
    <property type="match status" value="1"/>
</dbReference>
<dbReference type="EMBL" id="CP124855">
    <property type="protein sequence ID" value="WHF51979.1"/>
    <property type="molecule type" value="Genomic_DNA"/>
</dbReference>
<reference evidence="2 3" key="1">
    <citation type="submission" date="2023-05" db="EMBL/GenBank/DDBJ databases">
        <title>Genomic insight into Chryseobacterium sp. wdc7 isolated forest soil (Gotjawal).</title>
        <authorList>
            <person name="Park S.-J."/>
        </authorList>
    </citation>
    <scope>NUCLEOTIDE SEQUENCE [LARGE SCALE GENOMIC DNA]</scope>
    <source>
        <strain evidence="3">wdc7</strain>
    </source>
</reference>
<evidence type="ECO:0000313" key="2">
    <source>
        <dbReference type="EMBL" id="WHF51979.1"/>
    </source>
</evidence>
<dbReference type="EC" id="2.4.-.-" evidence="2"/>
<dbReference type="InterPro" id="IPR029044">
    <property type="entry name" value="Nucleotide-diphossugar_trans"/>
</dbReference>
<dbReference type="CDD" id="cd00761">
    <property type="entry name" value="Glyco_tranf_GTA_type"/>
    <property type="match status" value="1"/>
</dbReference>
<name>A0ABY8RE47_9FLAO</name>
<keyword evidence="2" id="KW-0808">Transferase</keyword>
<dbReference type="GO" id="GO:0016757">
    <property type="term" value="F:glycosyltransferase activity"/>
    <property type="evidence" value="ECO:0007669"/>
    <property type="project" value="UniProtKB-KW"/>
</dbReference>
<evidence type="ECO:0000313" key="3">
    <source>
        <dbReference type="Proteomes" id="UP001241656"/>
    </source>
</evidence>
<keyword evidence="2" id="KW-0328">Glycosyltransferase</keyword>
<proteinExistence type="predicted"/>
<organism evidence="2 3">
    <name type="scientific">Chryseobacterium gotjawalense</name>
    <dbReference type="NCBI Taxonomy" id="3042315"/>
    <lineage>
        <taxon>Bacteria</taxon>
        <taxon>Pseudomonadati</taxon>
        <taxon>Bacteroidota</taxon>
        <taxon>Flavobacteriia</taxon>
        <taxon>Flavobacteriales</taxon>
        <taxon>Weeksellaceae</taxon>
        <taxon>Chryseobacterium group</taxon>
        <taxon>Chryseobacterium</taxon>
    </lineage>
</organism>
<dbReference type="Gene3D" id="3.90.550.10">
    <property type="entry name" value="Spore Coat Polysaccharide Biosynthesis Protein SpsA, Chain A"/>
    <property type="match status" value="1"/>
</dbReference>
<dbReference type="InterPro" id="IPR001173">
    <property type="entry name" value="Glyco_trans_2-like"/>
</dbReference>
<protein>
    <submittedName>
        <fullName evidence="2">Glycosyltransferase family 2 protein</fullName>
        <ecNumber evidence="2">2.4.-.-</ecNumber>
    </submittedName>
</protein>
<dbReference type="PANTHER" id="PTHR22916">
    <property type="entry name" value="GLYCOSYLTRANSFERASE"/>
    <property type="match status" value="1"/>
</dbReference>
<dbReference type="SUPFAM" id="SSF53448">
    <property type="entry name" value="Nucleotide-diphospho-sugar transferases"/>
    <property type="match status" value="1"/>
</dbReference>
<evidence type="ECO:0000259" key="1">
    <source>
        <dbReference type="Pfam" id="PF00535"/>
    </source>
</evidence>
<feature type="domain" description="Glycosyltransferase 2-like" evidence="1">
    <location>
        <begin position="3"/>
        <end position="145"/>
    </location>
</feature>
<keyword evidence="3" id="KW-1185">Reference proteome</keyword>
<sequence>MISVIIPVYNSEKSIEKTFISIKNQTWKGDFEIIVVNDGSTDDSKTVIENYQQKNPDQNIILMNQENGGVSKARNTAMKIAKGDYIALLDSDDEWLPEKTEKQMRFLENKDFDVDFLGTRRINHQLLYPYKVDQNNLSEITFRRLMFRNETQPSTVIFKRKVLQNSGLFDDNQRHAEDLNYWLKISEHNKMYILNEELLLADSGKRSFGISGLSANLAAMEKGFQKNLKEMLLQNRIGFPEYALYFVFYKLKYMVRINRNAYLKLIGR</sequence>
<accession>A0ABY8RE47</accession>
<dbReference type="PANTHER" id="PTHR22916:SF3">
    <property type="entry name" value="UDP-GLCNAC:BETAGAL BETA-1,3-N-ACETYLGLUCOSAMINYLTRANSFERASE-LIKE PROTEIN 1"/>
    <property type="match status" value="1"/>
</dbReference>
<gene>
    <name evidence="2" type="ORF">QGN23_01585</name>
</gene>
<dbReference type="Proteomes" id="UP001241656">
    <property type="component" value="Chromosome"/>
</dbReference>